<evidence type="ECO:0000256" key="1">
    <source>
        <dbReference type="SAM" id="MobiDB-lite"/>
    </source>
</evidence>
<dbReference type="EMBL" id="JAWDGP010006429">
    <property type="protein sequence ID" value="KAK3741369.1"/>
    <property type="molecule type" value="Genomic_DNA"/>
</dbReference>
<proteinExistence type="predicted"/>
<feature type="compositionally biased region" description="Pro residues" evidence="1">
    <location>
        <begin position="113"/>
        <end position="133"/>
    </location>
</feature>
<feature type="region of interest" description="Disordered" evidence="1">
    <location>
        <begin position="12"/>
        <end position="35"/>
    </location>
</feature>
<sequence>MDPISRSIMKSTLGPELFDMDSSSGTSGNTNSYGTEGIMGGISNYLVQSMLKPPQWGPSPGFLPPLPTFKSTNIVTPSAKNPSKGTNVVNPYNSAPFAVSPRRSSDSVVSPAAPLPIGQPTPSAPSPANPSPGPAQTSFSSGTRGLAPFSSMRTTRRSSFFERFMMMRLMEMMEIF</sequence>
<gene>
    <name evidence="2" type="ORF">RRG08_034414</name>
</gene>
<reference evidence="2" key="1">
    <citation type="journal article" date="2023" name="G3 (Bethesda)">
        <title>A reference genome for the long-term kleptoplast-retaining sea slug Elysia crispata morphotype clarki.</title>
        <authorList>
            <person name="Eastman K.E."/>
            <person name="Pendleton A.L."/>
            <person name="Shaikh M.A."/>
            <person name="Suttiyut T."/>
            <person name="Ogas R."/>
            <person name="Tomko P."/>
            <person name="Gavelis G."/>
            <person name="Widhalm J.R."/>
            <person name="Wisecaver J.H."/>
        </authorList>
    </citation>
    <scope>NUCLEOTIDE SEQUENCE</scope>
    <source>
        <strain evidence="2">ECLA1</strain>
    </source>
</reference>
<comment type="caution">
    <text evidence="2">The sequence shown here is derived from an EMBL/GenBank/DDBJ whole genome shotgun (WGS) entry which is preliminary data.</text>
</comment>
<evidence type="ECO:0000313" key="3">
    <source>
        <dbReference type="Proteomes" id="UP001283361"/>
    </source>
</evidence>
<protein>
    <submittedName>
        <fullName evidence="2">Uncharacterized protein</fullName>
    </submittedName>
</protein>
<feature type="region of interest" description="Disordered" evidence="1">
    <location>
        <begin position="96"/>
        <end position="152"/>
    </location>
</feature>
<keyword evidence="3" id="KW-1185">Reference proteome</keyword>
<organism evidence="2 3">
    <name type="scientific">Elysia crispata</name>
    <name type="common">lettuce slug</name>
    <dbReference type="NCBI Taxonomy" id="231223"/>
    <lineage>
        <taxon>Eukaryota</taxon>
        <taxon>Metazoa</taxon>
        <taxon>Spiralia</taxon>
        <taxon>Lophotrochozoa</taxon>
        <taxon>Mollusca</taxon>
        <taxon>Gastropoda</taxon>
        <taxon>Heterobranchia</taxon>
        <taxon>Euthyneura</taxon>
        <taxon>Panpulmonata</taxon>
        <taxon>Sacoglossa</taxon>
        <taxon>Placobranchoidea</taxon>
        <taxon>Plakobranchidae</taxon>
        <taxon>Elysia</taxon>
    </lineage>
</organism>
<feature type="compositionally biased region" description="Low complexity" evidence="1">
    <location>
        <begin position="98"/>
        <end position="112"/>
    </location>
</feature>
<dbReference type="Proteomes" id="UP001283361">
    <property type="component" value="Unassembled WGS sequence"/>
</dbReference>
<feature type="compositionally biased region" description="Low complexity" evidence="1">
    <location>
        <begin position="22"/>
        <end position="32"/>
    </location>
</feature>
<evidence type="ECO:0000313" key="2">
    <source>
        <dbReference type="EMBL" id="KAK3741369.1"/>
    </source>
</evidence>
<dbReference type="AlphaFoldDB" id="A0AAE0YCW6"/>
<accession>A0AAE0YCW6</accession>
<name>A0AAE0YCW6_9GAST</name>